<evidence type="ECO:0000313" key="2">
    <source>
        <dbReference type="Proteomes" id="UP000759131"/>
    </source>
</evidence>
<dbReference type="EMBL" id="CAJPIZ010003680">
    <property type="protein sequence ID" value="CAG2106666.1"/>
    <property type="molecule type" value="Genomic_DNA"/>
</dbReference>
<sequence length="89" mass="9902">MSLGGKQCVIKSDGMMAGAHCAQCSDTRNIYIKTCDCSKTRVNQSIDSKPISIKKEFTKSSAVDQKKQQTEEPKLKAVKAVVYRVVRIY</sequence>
<accession>A0A7R9PZ70</accession>
<reference evidence="1" key="1">
    <citation type="submission" date="2020-11" db="EMBL/GenBank/DDBJ databases">
        <authorList>
            <person name="Tran Van P."/>
        </authorList>
    </citation>
    <scope>NUCLEOTIDE SEQUENCE</scope>
</reference>
<dbReference type="AlphaFoldDB" id="A0A7R9PZ70"/>
<keyword evidence="2" id="KW-1185">Reference proteome</keyword>
<protein>
    <submittedName>
        <fullName evidence="1">Uncharacterized protein</fullName>
    </submittedName>
</protein>
<gene>
    <name evidence="1" type="ORF">OSB1V03_LOCUS6669</name>
</gene>
<evidence type="ECO:0000313" key="1">
    <source>
        <dbReference type="EMBL" id="CAD7626236.1"/>
    </source>
</evidence>
<dbReference type="Proteomes" id="UP000759131">
    <property type="component" value="Unassembled WGS sequence"/>
</dbReference>
<dbReference type="EMBL" id="OC858255">
    <property type="protein sequence ID" value="CAD7626236.1"/>
    <property type="molecule type" value="Genomic_DNA"/>
</dbReference>
<proteinExistence type="predicted"/>
<name>A0A7R9PZ70_9ACAR</name>
<organism evidence="1">
    <name type="scientific">Medioppia subpectinata</name>
    <dbReference type="NCBI Taxonomy" id="1979941"/>
    <lineage>
        <taxon>Eukaryota</taxon>
        <taxon>Metazoa</taxon>
        <taxon>Ecdysozoa</taxon>
        <taxon>Arthropoda</taxon>
        <taxon>Chelicerata</taxon>
        <taxon>Arachnida</taxon>
        <taxon>Acari</taxon>
        <taxon>Acariformes</taxon>
        <taxon>Sarcoptiformes</taxon>
        <taxon>Oribatida</taxon>
        <taxon>Brachypylina</taxon>
        <taxon>Oppioidea</taxon>
        <taxon>Oppiidae</taxon>
        <taxon>Medioppia</taxon>
    </lineage>
</organism>